<dbReference type="RefSeq" id="WP_116303645.1">
    <property type="nucleotide sequence ID" value="NZ_NFZV01000025.1"/>
</dbReference>
<dbReference type="SUPFAM" id="SSF51735">
    <property type="entry name" value="NAD(P)-binding Rossmann-fold domains"/>
    <property type="match status" value="1"/>
</dbReference>
<evidence type="ECO:0000313" key="5">
    <source>
        <dbReference type="EMBL" id="RFA35088.1"/>
    </source>
</evidence>
<dbReference type="GO" id="GO:0016020">
    <property type="term" value="C:membrane"/>
    <property type="evidence" value="ECO:0007669"/>
    <property type="project" value="TreeGrafter"/>
</dbReference>
<evidence type="ECO:0000256" key="1">
    <source>
        <dbReference type="ARBA" id="ARBA00006484"/>
    </source>
</evidence>
<dbReference type="CDD" id="cd05360">
    <property type="entry name" value="SDR_c3"/>
    <property type="match status" value="1"/>
</dbReference>
<dbReference type="PROSITE" id="PS00061">
    <property type="entry name" value="ADH_SHORT"/>
    <property type="match status" value="1"/>
</dbReference>
<evidence type="ECO:0000256" key="2">
    <source>
        <dbReference type="ARBA" id="ARBA00023002"/>
    </source>
</evidence>
<comment type="caution">
    <text evidence="5">The sequence shown here is derived from an EMBL/GenBank/DDBJ whole genome shotgun (WGS) entry which is preliminary data.</text>
</comment>
<dbReference type="SMART" id="SM00822">
    <property type="entry name" value="PKS_KR"/>
    <property type="match status" value="1"/>
</dbReference>
<dbReference type="NCBIfam" id="NF005495">
    <property type="entry name" value="PRK07109.1"/>
    <property type="match status" value="1"/>
</dbReference>
<gene>
    <name evidence="5" type="ORF">CAL65_13325</name>
</gene>
<dbReference type="PRINTS" id="PR00081">
    <property type="entry name" value="GDHRDH"/>
</dbReference>
<sequence length="355" mass="38727">MKSKPILKPLHEQTVVITGASSGIGLVTARRLAQHGAKVVLAARNETALKDLTEELQHKGCQAIYVVTDVGNEKDVQQLAKTAIKHFGGFDTWINNAAVSIYGKVEQVSIEDQRRLWDTNYWGVVYGSRIACEHLRVHGGKLINIGSALSERAIPIQGIYSASKAAVMGITDALRMELEQERAPISVTLIKPGAIDTPYKEHAANYLDTEGQNPPPVYAPDTVADAILHACTTDVRDVVVGAGGKALTTLGNVAPRLMDLTMSRLMPYLQRTNKPSLGVSKGSLYEPQQDGQERSDYPFVLERSLYTDLVHHKAATAAMTVLTTAALIYGTGKALENRTRRLSKRLPLPTRSRQP</sequence>
<keyword evidence="2" id="KW-0560">Oxidoreductase</keyword>
<proteinExistence type="inferred from homology"/>
<reference evidence="6" key="1">
    <citation type="submission" date="2017-05" db="EMBL/GenBank/DDBJ databases">
        <authorList>
            <person name="Sharma S."/>
            <person name="Sidhu C."/>
            <person name="Pinnaka A.K."/>
        </authorList>
    </citation>
    <scope>NUCLEOTIDE SEQUENCE [LARGE SCALE GENOMIC DNA]</scope>
    <source>
        <strain evidence="6">AK93</strain>
    </source>
</reference>
<dbReference type="GO" id="GO:0016491">
    <property type="term" value="F:oxidoreductase activity"/>
    <property type="evidence" value="ECO:0007669"/>
    <property type="project" value="UniProtKB-KW"/>
</dbReference>
<feature type="domain" description="Ketoreductase" evidence="4">
    <location>
        <begin position="13"/>
        <end position="198"/>
    </location>
</feature>
<keyword evidence="6" id="KW-1185">Reference proteome</keyword>
<dbReference type="InterPro" id="IPR057326">
    <property type="entry name" value="KR_dom"/>
</dbReference>
<dbReference type="Pfam" id="PF00106">
    <property type="entry name" value="adh_short"/>
    <property type="match status" value="1"/>
</dbReference>
<dbReference type="PANTHER" id="PTHR44196">
    <property type="entry name" value="DEHYDROGENASE/REDUCTASE SDR FAMILY MEMBER 7B"/>
    <property type="match status" value="1"/>
</dbReference>
<dbReference type="Proteomes" id="UP000256763">
    <property type="component" value="Unassembled WGS sequence"/>
</dbReference>
<evidence type="ECO:0000259" key="4">
    <source>
        <dbReference type="SMART" id="SM00822"/>
    </source>
</evidence>
<evidence type="ECO:0000313" key="6">
    <source>
        <dbReference type="Proteomes" id="UP000256763"/>
    </source>
</evidence>
<protein>
    <recommendedName>
        <fullName evidence="4">Ketoreductase domain-containing protein</fullName>
    </recommendedName>
</protein>
<evidence type="ECO:0000256" key="3">
    <source>
        <dbReference type="RuleBase" id="RU000363"/>
    </source>
</evidence>
<dbReference type="PANTHER" id="PTHR44196:SF1">
    <property type="entry name" value="DEHYDROGENASE_REDUCTASE SDR FAMILY MEMBER 7B"/>
    <property type="match status" value="1"/>
</dbReference>
<organism evidence="5 6">
    <name type="scientific">Alkalilimnicola ehrlichii</name>
    <dbReference type="NCBI Taxonomy" id="351052"/>
    <lineage>
        <taxon>Bacteria</taxon>
        <taxon>Pseudomonadati</taxon>
        <taxon>Pseudomonadota</taxon>
        <taxon>Gammaproteobacteria</taxon>
        <taxon>Chromatiales</taxon>
        <taxon>Ectothiorhodospiraceae</taxon>
        <taxon>Alkalilimnicola</taxon>
    </lineage>
</organism>
<dbReference type="Gene3D" id="3.40.50.720">
    <property type="entry name" value="NAD(P)-binding Rossmann-like Domain"/>
    <property type="match status" value="1"/>
</dbReference>
<comment type="similarity">
    <text evidence="1 3">Belongs to the short-chain dehydrogenases/reductases (SDR) family.</text>
</comment>
<dbReference type="EMBL" id="NFZW01000013">
    <property type="protein sequence ID" value="RFA35088.1"/>
    <property type="molecule type" value="Genomic_DNA"/>
</dbReference>
<dbReference type="InterPro" id="IPR002347">
    <property type="entry name" value="SDR_fam"/>
</dbReference>
<accession>A0A3E0WQI8</accession>
<dbReference type="InterPro" id="IPR020904">
    <property type="entry name" value="Sc_DH/Rdtase_CS"/>
</dbReference>
<name>A0A3E0WQI8_9GAMM</name>
<dbReference type="InterPro" id="IPR036291">
    <property type="entry name" value="NAD(P)-bd_dom_sf"/>
</dbReference>
<dbReference type="OrthoDB" id="335726at2"/>
<dbReference type="AlphaFoldDB" id="A0A3E0WQI8"/>
<dbReference type="PRINTS" id="PR00080">
    <property type="entry name" value="SDRFAMILY"/>
</dbReference>